<comment type="subunit">
    <text evidence="7">Heterotetramer of 2 MoaD subunits and 2 MoaE subunits. Also stable as homodimer. The enzyme changes between these two forms during catalysis.</text>
</comment>
<evidence type="ECO:0000256" key="5">
    <source>
        <dbReference type="ARBA" id="ARBA00022679"/>
    </source>
</evidence>
<dbReference type="FunFam" id="3.90.1170.40:FF:000001">
    <property type="entry name" value="Molybdopterin synthase catalytic subunit MoaE"/>
    <property type="match status" value="1"/>
</dbReference>
<dbReference type="InterPro" id="IPR036563">
    <property type="entry name" value="MoaE_sf"/>
</dbReference>
<evidence type="ECO:0000256" key="4">
    <source>
        <dbReference type="ARBA" id="ARBA00013858"/>
    </source>
</evidence>
<comment type="caution">
    <text evidence="13">The sequence shown here is derived from an EMBL/GenBank/DDBJ whole genome shotgun (WGS) entry which is preliminary data.</text>
</comment>
<dbReference type="CDD" id="cd00756">
    <property type="entry name" value="MoaE"/>
    <property type="match status" value="1"/>
</dbReference>
<accession>A0A4U1B9K7</accession>
<comment type="similarity">
    <text evidence="2">Belongs to the MoaE family.</text>
</comment>
<dbReference type="RefSeq" id="WP_136734202.1">
    <property type="nucleotide sequence ID" value="NZ_SWDB01000003.1"/>
</dbReference>
<dbReference type="GO" id="GO:0030366">
    <property type="term" value="F:molybdopterin synthase activity"/>
    <property type="evidence" value="ECO:0007669"/>
    <property type="project" value="UniProtKB-EC"/>
</dbReference>
<evidence type="ECO:0000256" key="9">
    <source>
        <dbReference type="ARBA" id="ARBA00030407"/>
    </source>
</evidence>
<evidence type="ECO:0000256" key="8">
    <source>
        <dbReference type="ARBA" id="ARBA00029745"/>
    </source>
</evidence>
<sequence length="150" mass="17283">MDIKITVQAQDFDPGAEIKWLERDTSEDGALVTFIGKVRDHNQGEQVAHLYLEHYAGMAERSLQQIAEQAKQRWQIGKIRIIHRVGELHVDDNIVFVGVTSAHRQDAFYASQMIMDYLKTEAPFWKKEQTAAGSRWVTANQNDQNEAQKW</sequence>
<comment type="pathway">
    <text evidence="1">Cofactor biosynthesis; molybdopterin biosynthesis.</text>
</comment>
<dbReference type="UniPathway" id="UPA00344"/>
<organism evidence="13 14">
    <name type="scientific">Thalassotalea mangrovi</name>
    <dbReference type="NCBI Taxonomy" id="2572245"/>
    <lineage>
        <taxon>Bacteria</taxon>
        <taxon>Pseudomonadati</taxon>
        <taxon>Pseudomonadota</taxon>
        <taxon>Gammaproteobacteria</taxon>
        <taxon>Alteromonadales</taxon>
        <taxon>Colwelliaceae</taxon>
        <taxon>Thalassotalea</taxon>
    </lineage>
</organism>
<dbReference type="NCBIfam" id="NF007959">
    <property type="entry name" value="PRK10678.1"/>
    <property type="match status" value="1"/>
</dbReference>
<dbReference type="OrthoDB" id="9803224at2"/>
<evidence type="ECO:0000313" key="13">
    <source>
        <dbReference type="EMBL" id="TKB47391.1"/>
    </source>
</evidence>
<protein>
    <recommendedName>
        <fullName evidence="4">Molybdopterin synthase catalytic subunit</fullName>
        <ecNumber evidence="3">2.8.1.12</ecNumber>
    </recommendedName>
    <alternativeName>
        <fullName evidence="10">MPT synthase subunit 2</fullName>
    </alternativeName>
    <alternativeName>
        <fullName evidence="8">Molybdenum cofactor biosynthesis protein E</fullName>
    </alternativeName>
    <alternativeName>
        <fullName evidence="9">Molybdopterin-converting factor large subunit</fullName>
    </alternativeName>
    <alternativeName>
        <fullName evidence="11">Molybdopterin-converting factor subunit 2</fullName>
    </alternativeName>
</protein>
<evidence type="ECO:0000313" key="14">
    <source>
        <dbReference type="Proteomes" id="UP000307999"/>
    </source>
</evidence>
<dbReference type="EC" id="2.8.1.12" evidence="3"/>
<comment type="catalytic activity">
    <reaction evidence="12">
        <text>2 [molybdopterin-synthase sulfur-carrier protein]-C-terminal-Gly-aminoethanethioate + cyclic pyranopterin phosphate + H2O = molybdopterin + 2 [molybdopterin-synthase sulfur-carrier protein]-C-terminal Gly-Gly + 2 H(+)</text>
        <dbReference type="Rhea" id="RHEA:26333"/>
        <dbReference type="Rhea" id="RHEA-COMP:12202"/>
        <dbReference type="Rhea" id="RHEA-COMP:19907"/>
        <dbReference type="ChEBI" id="CHEBI:15377"/>
        <dbReference type="ChEBI" id="CHEBI:15378"/>
        <dbReference type="ChEBI" id="CHEBI:58698"/>
        <dbReference type="ChEBI" id="CHEBI:59648"/>
        <dbReference type="ChEBI" id="CHEBI:90778"/>
        <dbReference type="ChEBI" id="CHEBI:232372"/>
        <dbReference type="EC" id="2.8.1.12"/>
    </reaction>
</comment>
<evidence type="ECO:0000256" key="6">
    <source>
        <dbReference type="ARBA" id="ARBA00023150"/>
    </source>
</evidence>
<dbReference type="SUPFAM" id="SSF54690">
    <property type="entry name" value="Molybdopterin synthase subunit MoaE"/>
    <property type="match status" value="1"/>
</dbReference>
<dbReference type="EMBL" id="SWDB01000003">
    <property type="protein sequence ID" value="TKB47391.1"/>
    <property type="molecule type" value="Genomic_DNA"/>
</dbReference>
<dbReference type="Pfam" id="PF02391">
    <property type="entry name" value="MoaE"/>
    <property type="match status" value="1"/>
</dbReference>
<keyword evidence="14" id="KW-1185">Reference proteome</keyword>
<dbReference type="Proteomes" id="UP000307999">
    <property type="component" value="Unassembled WGS sequence"/>
</dbReference>
<dbReference type="PANTHER" id="PTHR23404">
    <property type="entry name" value="MOLYBDOPTERIN SYNTHASE RELATED"/>
    <property type="match status" value="1"/>
</dbReference>
<evidence type="ECO:0000256" key="12">
    <source>
        <dbReference type="ARBA" id="ARBA00049878"/>
    </source>
</evidence>
<evidence type="ECO:0000256" key="3">
    <source>
        <dbReference type="ARBA" id="ARBA00011950"/>
    </source>
</evidence>
<evidence type="ECO:0000256" key="1">
    <source>
        <dbReference type="ARBA" id="ARBA00005046"/>
    </source>
</evidence>
<dbReference type="GO" id="GO:0006777">
    <property type="term" value="P:Mo-molybdopterin cofactor biosynthetic process"/>
    <property type="evidence" value="ECO:0007669"/>
    <property type="project" value="UniProtKB-KW"/>
</dbReference>
<proteinExistence type="inferred from homology"/>
<dbReference type="InterPro" id="IPR003448">
    <property type="entry name" value="Mopterin_biosynth_MoaE"/>
</dbReference>
<evidence type="ECO:0000256" key="11">
    <source>
        <dbReference type="ARBA" id="ARBA00032474"/>
    </source>
</evidence>
<dbReference type="AlphaFoldDB" id="A0A4U1B9K7"/>
<dbReference type="Gene3D" id="3.90.1170.40">
    <property type="entry name" value="Molybdopterin biosynthesis MoaE subunit"/>
    <property type="match status" value="1"/>
</dbReference>
<keyword evidence="6" id="KW-0501">Molybdenum cofactor biosynthesis</keyword>
<evidence type="ECO:0000256" key="10">
    <source>
        <dbReference type="ARBA" id="ARBA00030781"/>
    </source>
</evidence>
<reference evidence="13 14" key="1">
    <citation type="submission" date="2019-04" db="EMBL/GenBank/DDBJ databases">
        <title>Thalassotalea guangxiensis sp. nov., isolated from sediment of the coastal wetland.</title>
        <authorList>
            <person name="Zheng S."/>
            <person name="Zhang D."/>
        </authorList>
    </citation>
    <scope>NUCLEOTIDE SEQUENCE [LARGE SCALE GENOMIC DNA]</scope>
    <source>
        <strain evidence="13 14">ZS-4</strain>
    </source>
</reference>
<name>A0A4U1B9K7_9GAMM</name>
<evidence type="ECO:0000256" key="7">
    <source>
        <dbReference type="ARBA" id="ARBA00026066"/>
    </source>
</evidence>
<evidence type="ECO:0000256" key="2">
    <source>
        <dbReference type="ARBA" id="ARBA00005426"/>
    </source>
</evidence>
<gene>
    <name evidence="13" type="primary">moaE</name>
    <name evidence="13" type="ORF">E8M12_00965</name>
</gene>
<keyword evidence="5 13" id="KW-0808">Transferase</keyword>